<reference evidence="5" key="2">
    <citation type="journal article" date="2011" name="J. Bacteriol.">
        <title>Complete genome sequence of Cronobacter turicensis LMG 23827, a food-borne pathogen causing deaths in neonates.</title>
        <authorList>
            <person name="Stephan R."/>
            <person name="Lehner A."/>
            <person name="Tischler P."/>
            <person name="Rattei T."/>
        </authorList>
    </citation>
    <scope>NUCLEOTIDE SEQUENCE [LARGE SCALE GENOMIC DNA]</scope>
    <source>
        <strain evidence="5">DSM 18703 / CCUG 55852 / LMG 23827 / z3032</strain>
    </source>
</reference>
<dbReference type="HOGENOM" id="CLU_008236_0_0_6"/>
<dbReference type="KEGG" id="ctu:CTU_11870"/>
<keyword evidence="1" id="KW-0175">Coiled coil</keyword>
<feature type="region of interest" description="Disordered" evidence="2">
    <location>
        <begin position="420"/>
        <end position="439"/>
    </location>
</feature>
<dbReference type="PATRIC" id="fig|693216.3.peg.1129"/>
<reference evidence="4 5" key="1">
    <citation type="journal article" date="2010" name="J. Bacteriol.">
        <title>Complete Genome Sequence of Cronobacter turicensis LMG 23827, a foodborne pathogen causing deaths in neonates.</title>
        <authorList>
            <person name="Stephan R."/>
            <person name="Lehner A."/>
            <person name="Tischler P."/>
            <person name="Rattei T."/>
        </authorList>
    </citation>
    <scope>NUCLEOTIDE SEQUENCE [LARGE SCALE GENOMIC DNA]</scope>
    <source>
        <strain evidence="5">DSM 18703 / CCUG 55852 / LMG 23827 / z3032</strain>
    </source>
</reference>
<dbReference type="Pfam" id="PF06791">
    <property type="entry name" value="TMP_2"/>
    <property type="match status" value="1"/>
</dbReference>
<proteinExistence type="predicted"/>
<name>C9XYI2_CROTZ</name>
<feature type="coiled-coil region" evidence="1">
    <location>
        <begin position="501"/>
        <end position="528"/>
    </location>
</feature>
<evidence type="ECO:0000313" key="4">
    <source>
        <dbReference type="EMBL" id="CBA28978.1"/>
    </source>
</evidence>
<evidence type="ECO:0000256" key="2">
    <source>
        <dbReference type="SAM" id="MobiDB-lite"/>
    </source>
</evidence>
<dbReference type="InterPro" id="IPR009628">
    <property type="entry name" value="Phage_tape_measure_N"/>
</dbReference>
<evidence type="ECO:0000313" key="5">
    <source>
        <dbReference type="Proteomes" id="UP000002069"/>
    </source>
</evidence>
<sequence>MAGAENAGSIVYEVSADVAPLLQGGRQVNRVLSEIEAALDENIAQFKKLETNVNATAQSVSAATRSMGNMRGVFGQLGYQIQDVAVQLQMGQNAMMVFAQQGSQIASIFGPGGAIAGAIIAITGALAGALLPSLFSSKDATKELETAQKALADTVVRTDSGVSALSEKIQRLAAVSSDAAKAQIAVAMTDAQKAISAAGGAISDQINDIGTWRNSMSAAESQLTTLEGKGVDVSTALKELGGSYAGNIAGINILNNVTNSMAETFGITQTQAVGLVKVFRDLQKEPTAEKMQAAASALSSLSEQTGYANPKLNELTNVVNQNYVSAANATDAINVLKNALSNLTGATEASKQALSGNAEQLNKLVEAAKNEAATVGFSARQRAKYVAGLLGANEAEIKALDSSYDRIEAYEKEQQALKDQEKEQKKAASEAEAAAKRSASAQQQVVNQLDQLADKYQIAVLEQRGMGREAAVLAAQQQLGAAASQQQAQQAGELAGKLYDVAQATKAAKEEEQKRKEASQNFDAIRGQVSPVASADNAYQKQLEQLNQYATLYPQRIAEVEAVRASIEDQYRQRRIEAMWDEWSQQSAATEAASAAFTAFGNNASNALTGIITGSMTASDALRSIGNTVLNSVINTFVQMGVEWAKNAILGATTQQAAIAATTATQVGALATTTAASTASAAATTAAWTPAAIVASIGSFGGAAAVGLGAVVAALALSGKRKNGGPVSAGGMYQVGEGGMPEIYQASTGKQYMIPGDNGRVISNKDISSAGAGSNGVVINVNNYTGADVQTRTRNDNGNQVIDLFIQDVETGGPMSSTLESTYGLSRQANGDY</sequence>
<organism evidence="4 5">
    <name type="scientific">Cronobacter turicensis (strain DSM 18703 / CCUG 55852 / LMG 23827 / z3032)</name>
    <dbReference type="NCBI Taxonomy" id="693216"/>
    <lineage>
        <taxon>Bacteria</taxon>
        <taxon>Pseudomonadati</taxon>
        <taxon>Pseudomonadota</taxon>
        <taxon>Gammaproteobacteria</taxon>
        <taxon>Enterobacterales</taxon>
        <taxon>Enterobacteriaceae</taxon>
        <taxon>Cronobacter</taxon>
    </lineage>
</organism>
<feature type="compositionally biased region" description="Basic and acidic residues" evidence="2">
    <location>
        <begin position="420"/>
        <end position="435"/>
    </location>
</feature>
<protein>
    <recommendedName>
        <fullName evidence="3">Bacteriophage tail tape measure N-terminal domain-containing protein</fullName>
    </recommendedName>
</protein>
<evidence type="ECO:0000256" key="1">
    <source>
        <dbReference type="SAM" id="Coils"/>
    </source>
</evidence>
<evidence type="ECO:0000259" key="3">
    <source>
        <dbReference type="Pfam" id="PF06791"/>
    </source>
</evidence>
<dbReference type="Proteomes" id="UP000002069">
    <property type="component" value="Chromosome"/>
</dbReference>
<feature type="domain" description="Bacteriophage tail tape measure N-terminal" evidence="3">
    <location>
        <begin position="60"/>
        <end position="219"/>
    </location>
</feature>
<gene>
    <name evidence="4" type="ordered locus">Ctu_11870</name>
</gene>
<dbReference type="AlphaFoldDB" id="C9XYI2"/>
<dbReference type="EMBL" id="FN543093">
    <property type="protein sequence ID" value="CBA28978.1"/>
    <property type="molecule type" value="Genomic_DNA"/>
</dbReference>
<keyword evidence="5" id="KW-1185">Reference proteome</keyword>
<accession>C9XYI2</accession>